<gene>
    <name evidence="2" type="ORF">EXN66_Car014952</name>
</gene>
<reference evidence="2 3" key="1">
    <citation type="submission" date="2019-02" db="EMBL/GenBank/DDBJ databases">
        <title>Opniocepnalus argus genome.</title>
        <authorList>
            <person name="Zhou C."/>
            <person name="Xiao S."/>
        </authorList>
    </citation>
    <scope>NUCLEOTIDE SEQUENCE [LARGE SCALE GENOMIC DNA]</scope>
    <source>
        <strain evidence="2">OARG1902GOOAL</strain>
        <tissue evidence="2">Muscle</tissue>
    </source>
</reference>
<feature type="compositionally biased region" description="Low complexity" evidence="1">
    <location>
        <begin position="192"/>
        <end position="203"/>
    </location>
</feature>
<dbReference type="Proteomes" id="UP000503349">
    <property type="component" value="Chromosome 14"/>
</dbReference>
<proteinExistence type="predicted"/>
<keyword evidence="3" id="KW-1185">Reference proteome</keyword>
<feature type="region of interest" description="Disordered" evidence="1">
    <location>
        <begin position="192"/>
        <end position="244"/>
    </location>
</feature>
<accession>A0A6G1Q9P1</accession>
<evidence type="ECO:0000256" key="1">
    <source>
        <dbReference type="SAM" id="MobiDB-lite"/>
    </source>
</evidence>
<dbReference type="AlphaFoldDB" id="A0A6G1Q9P1"/>
<evidence type="ECO:0000313" key="2">
    <source>
        <dbReference type="EMBL" id="KAF3699265.1"/>
    </source>
</evidence>
<reference evidence="3" key="2">
    <citation type="submission" date="2019-02" db="EMBL/GenBank/DDBJ databases">
        <title>Opniocepnalus argus Var Kimnra genome.</title>
        <authorList>
            <person name="Zhou C."/>
            <person name="Xiao S."/>
        </authorList>
    </citation>
    <scope>NUCLEOTIDE SEQUENCE [LARGE SCALE GENOMIC DNA]</scope>
</reference>
<protein>
    <submittedName>
        <fullName evidence="2">Uncharacterized protein</fullName>
    </submittedName>
</protein>
<evidence type="ECO:0000313" key="3">
    <source>
        <dbReference type="Proteomes" id="UP000503349"/>
    </source>
</evidence>
<sequence length="406" mass="44227">MENTHNTHGKLDNVDGTKMTSGKLLQHLNHDKTTLPKNSERNEAFSSVMNSASWSRCVVYLGSRVCLLFARQTRFSGVFMAAALFTAADKNHTALKTGSSAVKVLSSYTYLYSHTHIDRLSFLSVIALINPRQNHTVRIMSVGFIPAGVMGSASQTLFYGTSNAGTWGATRHASHGNGGSRFELELDRRNAARGNAGSRAPRSIDGAQVGVSSDYHKTQPASNEGSRARARCPSFTPDRGGINRSLREPAVRSVAAALTPLSDPLYLIGVSEGVIVAASRARALGIAGMLGPIENHETDFSSEHKVVKHVEKHTKNTKTHVTVLVPAADRFLRAHMLVMAIGEAIQVSIALTEMPVSSFHCSEDKLTPDKRSYSHPAVFEVFCQISEKPKRNLKMMMLMMMKFGDS</sequence>
<organism evidence="2 3">
    <name type="scientific">Channa argus</name>
    <name type="common">Northern snakehead</name>
    <name type="synonym">Ophicephalus argus</name>
    <dbReference type="NCBI Taxonomy" id="215402"/>
    <lineage>
        <taxon>Eukaryota</taxon>
        <taxon>Metazoa</taxon>
        <taxon>Chordata</taxon>
        <taxon>Craniata</taxon>
        <taxon>Vertebrata</taxon>
        <taxon>Euteleostomi</taxon>
        <taxon>Actinopterygii</taxon>
        <taxon>Neopterygii</taxon>
        <taxon>Teleostei</taxon>
        <taxon>Neoteleostei</taxon>
        <taxon>Acanthomorphata</taxon>
        <taxon>Anabantaria</taxon>
        <taxon>Anabantiformes</taxon>
        <taxon>Channoidei</taxon>
        <taxon>Channidae</taxon>
        <taxon>Channa</taxon>
    </lineage>
</organism>
<dbReference type="EMBL" id="CM015725">
    <property type="protein sequence ID" value="KAF3699265.1"/>
    <property type="molecule type" value="Genomic_DNA"/>
</dbReference>
<name>A0A6G1Q9P1_CHAAH</name>